<dbReference type="AlphaFoldDB" id="A0AAV3S4U5"/>
<accession>A0AAV3S4U5</accession>
<dbReference type="RefSeq" id="WP_211313505.1">
    <property type="nucleotide sequence ID" value="NZ_BAAABL010000018.1"/>
</dbReference>
<evidence type="ECO:0000313" key="2">
    <source>
        <dbReference type="Proteomes" id="UP001500837"/>
    </source>
</evidence>
<reference evidence="1 2" key="1">
    <citation type="journal article" date="2019" name="Int. J. Syst. Evol. Microbiol.">
        <title>The Global Catalogue of Microorganisms (GCM) 10K type strain sequencing project: providing services to taxonomists for standard genome sequencing and annotation.</title>
        <authorList>
            <consortium name="The Broad Institute Genomics Platform"/>
            <consortium name="The Broad Institute Genome Sequencing Center for Infectious Disease"/>
            <person name="Wu L."/>
            <person name="Ma J."/>
        </authorList>
    </citation>
    <scope>NUCLEOTIDE SEQUENCE [LARGE SCALE GENOMIC DNA]</scope>
    <source>
        <strain evidence="1 2">JCM 16330</strain>
    </source>
</reference>
<name>A0AAV3S4U5_9EURY</name>
<dbReference type="EMBL" id="BAAABL010000018">
    <property type="protein sequence ID" value="GAA0291675.1"/>
    <property type="molecule type" value="Genomic_DNA"/>
</dbReference>
<dbReference type="Proteomes" id="UP001500837">
    <property type="component" value="Unassembled WGS sequence"/>
</dbReference>
<evidence type="ECO:0008006" key="3">
    <source>
        <dbReference type="Google" id="ProtNLM"/>
    </source>
</evidence>
<gene>
    <name evidence="1" type="ORF">GCM10009066_02720</name>
</gene>
<evidence type="ECO:0000313" key="1">
    <source>
        <dbReference type="EMBL" id="GAA0291675.1"/>
    </source>
</evidence>
<comment type="caution">
    <text evidence="1">The sequence shown here is derived from an EMBL/GenBank/DDBJ whole genome shotgun (WGS) entry which is preliminary data.</text>
</comment>
<protein>
    <recommendedName>
        <fullName evidence="3">Dnd system-associated protein 4</fullName>
    </recommendedName>
</protein>
<organism evidence="1 2">
    <name type="scientific">Halarchaeum salinum</name>
    <dbReference type="NCBI Taxonomy" id="489912"/>
    <lineage>
        <taxon>Archaea</taxon>
        <taxon>Methanobacteriati</taxon>
        <taxon>Methanobacteriota</taxon>
        <taxon>Stenosarchaea group</taxon>
        <taxon>Halobacteria</taxon>
        <taxon>Halobacteriales</taxon>
        <taxon>Halobacteriaceae</taxon>
    </lineage>
</organism>
<proteinExistence type="predicted"/>
<sequence>MGKPIITYRKSELYDQVVDEYEVFASSYHFLMFLAIIGYREGRLKQNNYRGDRDEGTRGEIGLQNVYSNELYRTIMACLALQETGDPDALVDSSKQMKILAQYAAGGLEVAEQEFGDIAGDPTDAIVNYIKRVHEDNNDIGGELDAIVKSFDDEMLDSGE</sequence>
<keyword evidence="2" id="KW-1185">Reference proteome</keyword>